<dbReference type="SUPFAM" id="SSF51366">
    <property type="entry name" value="Ribulose-phoshate binding barrel"/>
    <property type="match status" value="1"/>
</dbReference>
<evidence type="ECO:0000256" key="3">
    <source>
        <dbReference type="ARBA" id="ARBA00023102"/>
    </source>
</evidence>
<dbReference type="Pfam" id="PF00977">
    <property type="entry name" value="His_biosynth"/>
    <property type="match status" value="1"/>
</dbReference>
<evidence type="ECO:0000256" key="5">
    <source>
        <dbReference type="RuleBase" id="RU003657"/>
    </source>
</evidence>
<evidence type="ECO:0008006" key="8">
    <source>
        <dbReference type="Google" id="ProtNLM"/>
    </source>
</evidence>
<reference evidence="6 7" key="1">
    <citation type="submission" date="2017-11" db="EMBL/GenBank/DDBJ databases">
        <title>Genome-resolved metagenomics identifies genetic mobility, metabolic interactions, and unexpected diversity in perchlorate-reducing communities.</title>
        <authorList>
            <person name="Barnum T.P."/>
            <person name="Figueroa I.A."/>
            <person name="Carlstrom C.I."/>
            <person name="Lucas L.N."/>
            <person name="Engelbrektson A.L."/>
            <person name="Coates J.D."/>
        </authorList>
    </citation>
    <scope>NUCLEOTIDE SEQUENCE [LARGE SCALE GENOMIC DNA]</scope>
    <source>
        <strain evidence="6">BM301</strain>
    </source>
</reference>
<accession>A0A2N6CWS2</accession>
<sequence length="258" mass="28609">MAFRLQTWYHLLVHTTTTGYVFKYKDPHTNSLNIITVIDLLQGQAVHAIRGRRAGYRPVDSPLCRQCEVMPLIARLYDDLGMQQLYLADLDAIQGMGNNLMTLQTIAHTFPQLILWVDAGFSSPAAIQALQSQLAFRPVIGSESWQFNRWFPVDQTILSIDSVDDNLRDPSGITRDSARRPDTLILMNLSRVGSLQGPDMERLTCWQSVAPDATLYMAGGVRNRSDIEKLQSAGAAGVLLASALHNGALTAADIRHFS</sequence>
<dbReference type="InterPro" id="IPR011060">
    <property type="entry name" value="RibuloseP-bd_barrel"/>
</dbReference>
<dbReference type="GO" id="GO:0000105">
    <property type="term" value="P:L-histidine biosynthetic process"/>
    <property type="evidence" value="ECO:0007669"/>
    <property type="project" value="UniProtKB-KW"/>
</dbReference>
<dbReference type="GO" id="GO:0000162">
    <property type="term" value="P:L-tryptophan biosynthetic process"/>
    <property type="evidence" value="ECO:0007669"/>
    <property type="project" value="TreeGrafter"/>
</dbReference>
<comment type="caution">
    <text evidence="6">The sequence shown here is derived from an EMBL/GenBank/DDBJ whole genome shotgun (WGS) entry which is preliminary data.</text>
</comment>
<proteinExistence type="inferred from homology"/>
<dbReference type="InterPro" id="IPR006062">
    <property type="entry name" value="His_biosynth"/>
</dbReference>
<dbReference type="Gene3D" id="3.20.20.70">
    <property type="entry name" value="Aldolase class I"/>
    <property type="match status" value="1"/>
</dbReference>
<evidence type="ECO:0000256" key="4">
    <source>
        <dbReference type="ARBA" id="ARBA00029440"/>
    </source>
</evidence>
<dbReference type="CDD" id="cd04723">
    <property type="entry name" value="HisA_HisF"/>
    <property type="match status" value="1"/>
</dbReference>
<evidence type="ECO:0000313" key="7">
    <source>
        <dbReference type="Proteomes" id="UP000235015"/>
    </source>
</evidence>
<comment type="pathway">
    <text evidence="4">Amino-acid biosynthesis.</text>
</comment>
<dbReference type="PANTHER" id="PTHR43090:SF2">
    <property type="entry name" value="1-(5-PHOSPHORIBOSYL)-5-[(5-PHOSPHORIBOSYLAMINO)METHYLIDENEAMINO] IMIDAZOLE-4-CARBOXAMIDE ISOMERASE"/>
    <property type="match status" value="1"/>
</dbReference>
<dbReference type="AlphaFoldDB" id="A0A2N6CWS2"/>
<dbReference type="Proteomes" id="UP000235015">
    <property type="component" value="Unassembled WGS sequence"/>
</dbReference>
<keyword evidence="2 5" id="KW-0028">Amino-acid biosynthesis</keyword>
<dbReference type="InterPro" id="IPR013785">
    <property type="entry name" value="Aldolase_TIM"/>
</dbReference>
<dbReference type="PANTHER" id="PTHR43090">
    <property type="entry name" value="1-(5-PHOSPHORIBOSYL)-5-[(5-PHOSPHORIBOSYLAMINO)METHYLIDENEAMINO] IMIDAZOLE-4-CARBOXAMIDE ISOMERASE"/>
    <property type="match status" value="1"/>
</dbReference>
<comment type="similarity">
    <text evidence="1 5">Belongs to the HisA/HisF family.</text>
</comment>
<organism evidence="6 7">
    <name type="scientific">Sedimenticola selenatireducens</name>
    <dbReference type="NCBI Taxonomy" id="191960"/>
    <lineage>
        <taxon>Bacteria</taxon>
        <taxon>Pseudomonadati</taxon>
        <taxon>Pseudomonadota</taxon>
        <taxon>Gammaproteobacteria</taxon>
        <taxon>Chromatiales</taxon>
        <taxon>Sedimenticolaceae</taxon>
        <taxon>Sedimenticola</taxon>
    </lineage>
</organism>
<evidence type="ECO:0000256" key="1">
    <source>
        <dbReference type="ARBA" id="ARBA00009667"/>
    </source>
</evidence>
<dbReference type="EMBL" id="PKUN01000010">
    <property type="protein sequence ID" value="PLX61732.1"/>
    <property type="molecule type" value="Genomic_DNA"/>
</dbReference>
<dbReference type="GO" id="GO:0005737">
    <property type="term" value="C:cytoplasm"/>
    <property type="evidence" value="ECO:0007669"/>
    <property type="project" value="TreeGrafter"/>
</dbReference>
<keyword evidence="3 5" id="KW-0368">Histidine biosynthesis</keyword>
<evidence type="ECO:0000313" key="6">
    <source>
        <dbReference type="EMBL" id="PLX61732.1"/>
    </source>
</evidence>
<dbReference type="InterPro" id="IPR044524">
    <property type="entry name" value="Isoase_HisA-like"/>
</dbReference>
<evidence type="ECO:0000256" key="2">
    <source>
        <dbReference type="ARBA" id="ARBA00022605"/>
    </source>
</evidence>
<gene>
    <name evidence="6" type="ORF">C0630_09340</name>
</gene>
<dbReference type="GO" id="GO:0003949">
    <property type="term" value="F:1-(5-phosphoribosyl)-5-[(5-phosphoribosylamino)methylideneamino]imidazole-4-carboxamide isomerase activity"/>
    <property type="evidence" value="ECO:0007669"/>
    <property type="project" value="InterPro"/>
</dbReference>
<protein>
    <recommendedName>
        <fullName evidence="8">Nickel transporter</fullName>
    </recommendedName>
</protein>
<dbReference type="STRING" id="1111735.GCA_000428045_03789"/>
<name>A0A2N6CWS2_9GAMM</name>